<evidence type="ECO:0000313" key="3">
    <source>
        <dbReference type="Proteomes" id="UP000184240"/>
    </source>
</evidence>
<dbReference type="AlphaFoldDB" id="A0A1M5Y6I1"/>
<dbReference type="RefSeq" id="WP_072982630.1">
    <property type="nucleotide sequence ID" value="NZ_CAXPJH010000014.1"/>
</dbReference>
<reference evidence="3" key="2">
    <citation type="submission" date="2016-11" db="EMBL/GenBank/DDBJ databases">
        <authorList>
            <person name="Varghese N."/>
            <person name="Submissions S."/>
        </authorList>
    </citation>
    <scope>NUCLEOTIDE SEQUENCE [LARGE SCALE GENOMIC DNA]</scope>
    <source>
        <strain evidence="3">DSM 19859</strain>
    </source>
</reference>
<dbReference type="SUPFAM" id="SSF56112">
    <property type="entry name" value="Protein kinase-like (PK-like)"/>
    <property type="match status" value="1"/>
</dbReference>
<evidence type="ECO:0000313" key="4">
    <source>
        <dbReference type="Proteomes" id="UP000290037"/>
    </source>
</evidence>
<organism evidence="2 3">
    <name type="scientific">Leeuwenhoekiella palythoae</name>
    <dbReference type="NCBI Taxonomy" id="573501"/>
    <lineage>
        <taxon>Bacteria</taxon>
        <taxon>Pseudomonadati</taxon>
        <taxon>Bacteroidota</taxon>
        <taxon>Flavobacteriia</taxon>
        <taxon>Flavobacteriales</taxon>
        <taxon>Flavobacteriaceae</taxon>
        <taxon>Leeuwenhoekiella</taxon>
    </lineage>
</organism>
<dbReference type="OrthoDB" id="9806009at2"/>
<evidence type="ECO:0000313" key="1">
    <source>
        <dbReference type="EMBL" id="RXG30521.1"/>
    </source>
</evidence>
<gene>
    <name evidence="1" type="ORF">DSM01_1271</name>
    <name evidence="2" type="ORF">SAMN04487999_1978</name>
</gene>
<dbReference type="Proteomes" id="UP000290037">
    <property type="component" value="Unassembled WGS sequence"/>
</dbReference>
<evidence type="ECO:0000313" key="2">
    <source>
        <dbReference type="EMBL" id="SHI07695.1"/>
    </source>
</evidence>
<dbReference type="STRING" id="573501.SAMN04487999_1978"/>
<dbReference type="InterPro" id="IPR011009">
    <property type="entry name" value="Kinase-like_dom_sf"/>
</dbReference>
<name>A0A1M5Y6I1_9FLAO</name>
<proteinExistence type="predicted"/>
<keyword evidence="2" id="KW-0808">Transferase</keyword>
<protein>
    <submittedName>
        <fullName evidence="2">Maltose alpha-D-glucosyltransferase/ alpha-amylase</fullName>
    </submittedName>
    <submittedName>
        <fullName evidence="1">Maltose alpha-D-glucosyltransferase/alpha-amylase</fullName>
    </submittedName>
</protein>
<dbReference type="EMBL" id="FQXT01000003">
    <property type="protein sequence ID" value="SHI07695.1"/>
    <property type="molecule type" value="Genomic_DNA"/>
</dbReference>
<dbReference type="Proteomes" id="UP000184240">
    <property type="component" value="Unassembled WGS sequence"/>
</dbReference>
<dbReference type="GO" id="GO:0016740">
    <property type="term" value="F:transferase activity"/>
    <property type="evidence" value="ECO:0007669"/>
    <property type="project" value="UniProtKB-KW"/>
</dbReference>
<reference evidence="1 4" key="3">
    <citation type="submission" date="2018-07" db="EMBL/GenBank/DDBJ databases">
        <title>Leeuwenhoekiella genomics.</title>
        <authorList>
            <person name="Tahon G."/>
            <person name="Willems A."/>
        </authorList>
    </citation>
    <scope>NUCLEOTIDE SEQUENCE [LARGE SCALE GENOMIC DNA]</scope>
    <source>
        <strain evidence="1 4">LMG 24856</strain>
    </source>
</reference>
<reference evidence="2" key="1">
    <citation type="submission" date="2016-11" db="EMBL/GenBank/DDBJ databases">
        <authorList>
            <person name="Jaros S."/>
            <person name="Januszkiewicz K."/>
            <person name="Wedrychowicz H."/>
        </authorList>
    </citation>
    <scope>NUCLEOTIDE SEQUENCE [LARGE SCALE GENOMIC DNA]</scope>
    <source>
        <strain evidence="2">DSM 19859</strain>
    </source>
</reference>
<accession>A0A1M5Y6I1</accession>
<sequence>MNQEQEIDGRIVFKYDTGWKELLESDRFKKELCEDILEPYILNQRWYGGKASALKYIEVIDSFPIEDEVDTFYGIVLEVNFREAFVHNYFLPIAFVTDQEVVGDKFIAHLKLNGTSGFLVDALLLESFRKQIFEKILEGEKYRYKEVAYRRGRSNQSQGYKSSRLMGVEQSNTSIIYNDKYILKIFRRVYVDENPDYEISKYLTAKALFNNTPKYLGSITLKFSDKNVITLGLMQELVPNQGDAWEYFVHNLKLTFEELSRQQPKLETLRATKYLEQISITDVPASILAWCPIEFFEDVSQLALRTAQMHIALGQERINTAFTPQAFSNDYSVWLKNRLIYQFENRINLVENNLHKLDGLQLELANELLSKKKIIRKQFLDFDETMLKSERLRIHGDYHLGQVLVQDRDFFIIDFEGEPESTIRDRKVKQPPIKDIAGIFRSFNYAIYATVFNNHESYDFELEELFEVADVLYSHIIGVFLKTYINEVQTANLNIGYIKEIEFLLQYCLLEKAVYELGYELNARPRWAIIPLKGISNILNQQHYE</sequence>
<dbReference type="Gene3D" id="3.90.1200.10">
    <property type="match status" value="1"/>
</dbReference>
<dbReference type="EMBL" id="QOVN01000002">
    <property type="protein sequence ID" value="RXG30521.1"/>
    <property type="molecule type" value="Genomic_DNA"/>
</dbReference>
<keyword evidence="4" id="KW-1185">Reference proteome</keyword>